<keyword evidence="2" id="KW-1185">Reference proteome</keyword>
<organism evidence="1 2">
    <name type="scientific">Chiloscyllium punctatum</name>
    <name type="common">Brownbanded bambooshark</name>
    <name type="synonym">Hemiscyllium punctatum</name>
    <dbReference type="NCBI Taxonomy" id="137246"/>
    <lineage>
        <taxon>Eukaryota</taxon>
        <taxon>Metazoa</taxon>
        <taxon>Chordata</taxon>
        <taxon>Craniata</taxon>
        <taxon>Vertebrata</taxon>
        <taxon>Chondrichthyes</taxon>
        <taxon>Elasmobranchii</taxon>
        <taxon>Galeomorphii</taxon>
        <taxon>Galeoidea</taxon>
        <taxon>Orectolobiformes</taxon>
        <taxon>Hemiscylliidae</taxon>
        <taxon>Chiloscyllium</taxon>
    </lineage>
</organism>
<reference evidence="1 2" key="1">
    <citation type="journal article" date="2018" name="Nat. Ecol. Evol.">
        <title>Shark genomes provide insights into elasmobranch evolution and the origin of vertebrates.</title>
        <authorList>
            <person name="Hara Y"/>
            <person name="Yamaguchi K"/>
            <person name="Onimaru K"/>
            <person name="Kadota M"/>
            <person name="Koyanagi M"/>
            <person name="Keeley SD"/>
            <person name="Tatsumi K"/>
            <person name="Tanaka K"/>
            <person name="Motone F"/>
            <person name="Kageyama Y"/>
            <person name="Nozu R"/>
            <person name="Adachi N"/>
            <person name="Nishimura O"/>
            <person name="Nakagawa R"/>
            <person name="Tanegashima C"/>
            <person name="Kiyatake I"/>
            <person name="Matsumoto R"/>
            <person name="Murakumo K"/>
            <person name="Nishida K"/>
            <person name="Terakita A"/>
            <person name="Kuratani S"/>
            <person name="Sato K"/>
            <person name="Hyodo S Kuraku.S."/>
        </authorList>
    </citation>
    <scope>NUCLEOTIDE SEQUENCE [LARGE SCALE GENOMIC DNA]</scope>
</reference>
<protein>
    <submittedName>
        <fullName evidence="1">Uncharacterized protein</fullName>
    </submittedName>
</protein>
<evidence type="ECO:0000313" key="1">
    <source>
        <dbReference type="EMBL" id="GCC46761.1"/>
    </source>
</evidence>
<name>A0A401TVT0_CHIPU</name>
<sequence>MPRWRTAPVLTRVGLSGASEGERAVRLVVTRLSAVVANERPGCRQCRNGSWGLVIEGHGPILKLRERDVGYQACPEDSLVCGA</sequence>
<dbReference type="EMBL" id="BEZZ01199702">
    <property type="protein sequence ID" value="GCC46761.1"/>
    <property type="molecule type" value="Genomic_DNA"/>
</dbReference>
<proteinExistence type="predicted"/>
<accession>A0A401TVT0</accession>
<dbReference type="AlphaFoldDB" id="A0A401TVT0"/>
<gene>
    <name evidence="1" type="ORF">chiPu_0031054</name>
</gene>
<dbReference type="Proteomes" id="UP000287033">
    <property type="component" value="Unassembled WGS sequence"/>
</dbReference>
<comment type="caution">
    <text evidence="1">The sequence shown here is derived from an EMBL/GenBank/DDBJ whole genome shotgun (WGS) entry which is preliminary data.</text>
</comment>
<evidence type="ECO:0000313" key="2">
    <source>
        <dbReference type="Proteomes" id="UP000287033"/>
    </source>
</evidence>